<gene>
    <name evidence="2" type="ORF">COCSUDRAFT_65098</name>
</gene>
<evidence type="ECO:0000256" key="1">
    <source>
        <dbReference type="SAM" id="MobiDB-lite"/>
    </source>
</evidence>
<dbReference type="AlphaFoldDB" id="I0Z395"/>
<dbReference type="EMBL" id="AGSI01000004">
    <property type="protein sequence ID" value="EIE25114.1"/>
    <property type="molecule type" value="Genomic_DNA"/>
</dbReference>
<evidence type="ECO:0000313" key="2">
    <source>
        <dbReference type="EMBL" id="EIE25114.1"/>
    </source>
</evidence>
<proteinExistence type="predicted"/>
<organism evidence="2 3">
    <name type="scientific">Coccomyxa subellipsoidea (strain C-169)</name>
    <name type="common">Green microalga</name>
    <dbReference type="NCBI Taxonomy" id="574566"/>
    <lineage>
        <taxon>Eukaryota</taxon>
        <taxon>Viridiplantae</taxon>
        <taxon>Chlorophyta</taxon>
        <taxon>core chlorophytes</taxon>
        <taxon>Trebouxiophyceae</taxon>
        <taxon>Trebouxiophyceae incertae sedis</taxon>
        <taxon>Coccomyxaceae</taxon>
        <taxon>Coccomyxa</taxon>
        <taxon>Coccomyxa subellipsoidea</taxon>
    </lineage>
</organism>
<dbReference type="RefSeq" id="XP_005649658.1">
    <property type="nucleotide sequence ID" value="XM_005649601.1"/>
</dbReference>
<keyword evidence="3" id="KW-1185">Reference proteome</keyword>
<protein>
    <submittedName>
        <fullName evidence="2">Uncharacterized protein</fullName>
    </submittedName>
</protein>
<name>I0Z395_COCSC</name>
<comment type="caution">
    <text evidence="2">The sequence shown here is derived from an EMBL/GenBank/DDBJ whole genome shotgun (WGS) entry which is preliminary data.</text>
</comment>
<dbReference type="Proteomes" id="UP000007264">
    <property type="component" value="Unassembled WGS sequence"/>
</dbReference>
<accession>I0Z395</accession>
<dbReference type="KEGG" id="csl:COCSUDRAFT_65098"/>
<evidence type="ECO:0000313" key="3">
    <source>
        <dbReference type="Proteomes" id="UP000007264"/>
    </source>
</evidence>
<reference evidence="2 3" key="1">
    <citation type="journal article" date="2012" name="Genome Biol.">
        <title>The genome of the polar eukaryotic microalga coccomyxa subellipsoidea reveals traits of cold adaptation.</title>
        <authorList>
            <person name="Blanc G."/>
            <person name="Agarkova I."/>
            <person name="Grimwood J."/>
            <person name="Kuo A."/>
            <person name="Brueggeman A."/>
            <person name="Dunigan D."/>
            <person name="Gurnon J."/>
            <person name="Ladunga I."/>
            <person name="Lindquist E."/>
            <person name="Lucas S."/>
            <person name="Pangilinan J."/>
            <person name="Proschold T."/>
            <person name="Salamov A."/>
            <person name="Schmutz J."/>
            <person name="Weeks D."/>
            <person name="Yamada T."/>
            <person name="Claverie J.M."/>
            <person name="Grigoriev I."/>
            <person name="Van Etten J."/>
            <person name="Lomsadze A."/>
            <person name="Borodovsky M."/>
        </authorList>
    </citation>
    <scope>NUCLEOTIDE SEQUENCE [LARGE SCALE GENOMIC DNA]</scope>
    <source>
        <strain evidence="2 3">C-169</strain>
    </source>
</reference>
<sequence>MHRGGDASNVSQNFQVRGGQGSPAPPAVATRKAAQAPHLTTASQLREPVSAPFVADGVVVGTLQRAHFGWIAP</sequence>
<dbReference type="GeneID" id="17043117"/>
<feature type="region of interest" description="Disordered" evidence="1">
    <location>
        <begin position="1"/>
        <end position="43"/>
    </location>
</feature>